<feature type="compositionally biased region" description="Gly residues" evidence="1">
    <location>
        <begin position="7"/>
        <end position="17"/>
    </location>
</feature>
<organism evidence="2 3">
    <name type="scientific">Kitasatospora cheerisanensis KCTC 2395</name>
    <dbReference type="NCBI Taxonomy" id="1348663"/>
    <lineage>
        <taxon>Bacteria</taxon>
        <taxon>Bacillati</taxon>
        <taxon>Actinomycetota</taxon>
        <taxon>Actinomycetes</taxon>
        <taxon>Kitasatosporales</taxon>
        <taxon>Streptomycetaceae</taxon>
        <taxon>Kitasatospora</taxon>
    </lineage>
</organism>
<proteinExistence type="predicted"/>
<reference evidence="2 3" key="1">
    <citation type="submission" date="2014-05" db="EMBL/GenBank/DDBJ databases">
        <title>Draft Genome Sequence of Kitasatospora cheerisanensis KCTC 2395.</title>
        <authorList>
            <person name="Nam D.H."/>
        </authorList>
    </citation>
    <scope>NUCLEOTIDE SEQUENCE [LARGE SCALE GENOMIC DNA]</scope>
    <source>
        <strain evidence="2 3">KCTC 2395</strain>
    </source>
</reference>
<name>A0A066YV30_9ACTN</name>
<comment type="caution">
    <text evidence="2">The sequence shown here is derived from an EMBL/GenBank/DDBJ whole genome shotgun (WGS) entry which is preliminary data.</text>
</comment>
<dbReference type="Proteomes" id="UP000027178">
    <property type="component" value="Unassembled WGS sequence"/>
</dbReference>
<evidence type="ECO:0000313" key="2">
    <source>
        <dbReference type="EMBL" id="KDN81770.1"/>
    </source>
</evidence>
<evidence type="ECO:0000256" key="1">
    <source>
        <dbReference type="SAM" id="MobiDB-lite"/>
    </source>
</evidence>
<accession>A0A066YV30</accession>
<dbReference type="HOGENOM" id="CLU_2585061_0_0_11"/>
<dbReference type="EMBL" id="JNBY01000131">
    <property type="protein sequence ID" value="KDN81770.1"/>
    <property type="molecule type" value="Genomic_DNA"/>
</dbReference>
<feature type="compositionally biased region" description="Low complexity" evidence="1">
    <location>
        <begin position="57"/>
        <end position="80"/>
    </location>
</feature>
<feature type="region of interest" description="Disordered" evidence="1">
    <location>
        <begin position="1"/>
        <end position="80"/>
    </location>
</feature>
<keyword evidence="3" id="KW-1185">Reference proteome</keyword>
<gene>
    <name evidence="2" type="ORF">KCH_64900</name>
</gene>
<evidence type="ECO:0000313" key="3">
    <source>
        <dbReference type="Proteomes" id="UP000027178"/>
    </source>
</evidence>
<dbReference type="AlphaFoldDB" id="A0A066YV30"/>
<protein>
    <submittedName>
        <fullName evidence="2">Uncharacterized protein</fullName>
    </submittedName>
</protein>
<sequence length="80" mass="7949">MWRRARAGGGHPDGRAGGYADHGYPDGDSDSGSRTRKVQPSPGAVSGVRRPPCAVTRARAMARPGPEAAGAAAAGAVGPV</sequence>